<gene>
    <name evidence="1" type="ORF">CTEN210_04413</name>
</gene>
<name>A0AAD3CKU8_9STRA</name>
<evidence type="ECO:0000313" key="2">
    <source>
        <dbReference type="Proteomes" id="UP001054902"/>
    </source>
</evidence>
<organism evidence="1 2">
    <name type="scientific">Chaetoceros tenuissimus</name>
    <dbReference type="NCBI Taxonomy" id="426638"/>
    <lineage>
        <taxon>Eukaryota</taxon>
        <taxon>Sar</taxon>
        <taxon>Stramenopiles</taxon>
        <taxon>Ochrophyta</taxon>
        <taxon>Bacillariophyta</taxon>
        <taxon>Coscinodiscophyceae</taxon>
        <taxon>Chaetocerotophycidae</taxon>
        <taxon>Chaetocerotales</taxon>
        <taxon>Chaetocerotaceae</taxon>
        <taxon>Chaetoceros</taxon>
    </lineage>
</organism>
<protein>
    <submittedName>
        <fullName evidence="1">Uncharacterized protein</fullName>
    </submittedName>
</protein>
<keyword evidence="2" id="KW-1185">Reference proteome</keyword>
<proteinExistence type="predicted"/>
<dbReference type="AlphaFoldDB" id="A0AAD3CKU8"/>
<dbReference type="EMBL" id="BLLK01000025">
    <property type="protein sequence ID" value="GFH47937.1"/>
    <property type="molecule type" value="Genomic_DNA"/>
</dbReference>
<evidence type="ECO:0000313" key="1">
    <source>
        <dbReference type="EMBL" id="GFH47937.1"/>
    </source>
</evidence>
<comment type="caution">
    <text evidence="1">The sequence shown here is derived from an EMBL/GenBank/DDBJ whole genome shotgun (WGS) entry which is preliminary data.</text>
</comment>
<reference evidence="1 2" key="1">
    <citation type="journal article" date="2021" name="Sci. Rep.">
        <title>The genome of the diatom Chaetoceros tenuissimus carries an ancient integrated fragment of an extant virus.</title>
        <authorList>
            <person name="Hongo Y."/>
            <person name="Kimura K."/>
            <person name="Takaki Y."/>
            <person name="Yoshida Y."/>
            <person name="Baba S."/>
            <person name="Kobayashi G."/>
            <person name="Nagasaki K."/>
            <person name="Hano T."/>
            <person name="Tomaru Y."/>
        </authorList>
    </citation>
    <scope>NUCLEOTIDE SEQUENCE [LARGE SCALE GENOMIC DNA]</scope>
    <source>
        <strain evidence="1 2">NIES-3715</strain>
    </source>
</reference>
<sequence>MSRKEIYNIPGSGWSSPKWNWGQAQGTGHDCAMICRDRWGTVENRVKLINMLWEPEEVQAKDGSNKIDVDYADELRDPPFEEVKLVLGLAWQKGRWLGSDGGRGGYGEVLQKMADCKYETDNEEQNALVFVKDLKDRFGLIASSDALKKMESLDSLDYKNDVDLLRRKCTALVLDQMDFAQNGC</sequence>
<accession>A0AAD3CKU8</accession>
<dbReference type="Proteomes" id="UP001054902">
    <property type="component" value="Unassembled WGS sequence"/>
</dbReference>